<sequence length="249" mass="28929">MVKLSAFQYKYSFKREYSFYHPSVTCFIVANEDVIVHDYEGRKFESQLVATVGAYVELSYYAKAYFGARKTSREAYSVKETSSAERPSIYVKSAAQAAVLKQKRLTSSVEADTRGATIGILFLRAMTLMDFVKIMFSSVLLLHYAWLALEVMFRSWLLINFLRLHRSSPLILFVKEKSRNKDRRLDTAKTARIYLVSRLNQEVALSFLKQRSRIWKWSLKPLESIVIKTCSKLFCLKEKDLLKYSGIWS</sequence>
<evidence type="ECO:0000256" key="1">
    <source>
        <dbReference type="SAM" id="Phobius"/>
    </source>
</evidence>
<gene>
    <name evidence="2" type="ORF">J1N35_037167</name>
</gene>
<evidence type="ECO:0000313" key="2">
    <source>
        <dbReference type="EMBL" id="KAH1046383.1"/>
    </source>
</evidence>
<keyword evidence="3" id="KW-1185">Reference proteome</keyword>
<name>A0A9D3ZLD5_9ROSI</name>
<evidence type="ECO:0000313" key="3">
    <source>
        <dbReference type="Proteomes" id="UP000828251"/>
    </source>
</evidence>
<proteinExistence type="predicted"/>
<dbReference type="EMBL" id="JAIQCV010000011">
    <property type="protein sequence ID" value="KAH1046383.1"/>
    <property type="molecule type" value="Genomic_DNA"/>
</dbReference>
<keyword evidence="1" id="KW-0812">Transmembrane</keyword>
<comment type="caution">
    <text evidence="2">The sequence shown here is derived from an EMBL/GenBank/DDBJ whole genome shotgun (WGS) entry which is preliminary data.</text>
</comment>
<accession>A0A9D3ZLD5</accession>
<keyword evidence="1" id="KW-0472">Membrane</keyword>
<reference evidence="2 3" key="1">
    <citation type="journal article" date="2021" name="Plant Biotechnol. J.">
        <title>Multi-omics assisted identification of the key and species-specific regulatory components of drought-tolerant mechanisms in Gossypium stocksii.</title>
        <authorList>
            <person name="Yu D."/>
            <person name="Ke L."/>
            <person name="Zhang D."/>
            <person name="Wu Y."/>
            <person name="Sun Y."/>
            <person name="Mei J."/>
            <person name="Sun J."/>
            <person name="Sun Y."/>
        </authorList>
    </citation>
    <scope>NUCLEOTIDE SEQUENCE [LARGE SCALE GENOMIC DNA]</scope>
    <source>
        <strain evidence="3">cv. E1</strain>
        <tissue evidence="2">Leaf</tissue>
    </source>
</reference>
<feature type="transmembrane region" description="Helical" evidence="1">
    <location>
        <begin position="131"/>
        <end position="149"/>
    </location>
</feature>
<organism evidence="2 3">
    <name type="scientific">Gossypium stocksii</name>
    <dbReference type="NCBI Taxonomy" id="47602"/>
    <lineage>
        <taxon>Eukaryota</taxon>
        <taxon>Viridiplantae</taxon>
        <taxon>Streptophyta</taxon>
        <taxon>Embryophyta</taxon>
        <taxon>Tracheophyta</taxon>
        <taxon>Spermatophyta</taxon>
        <taxon>Magnoliopsida</taxon>
        <taxon>eudicotyledons</taxon>
        <taxon>Gunneridae</taxon>
        <taxon>Pentapetalae</taxon>
        <taxon>rosids</taxon>
        <taxon>malvids</taxon>
        <taxon>Malvales</taxon>
        <taxon>Malvaceae</taxon>
        <taxon>Malvoideae</taxon>
        <taxon>Gossypium</taxon>
    </lineage>
</organism>
<dbReference type="AlphaFoldDB" id="A0A9D3ZLD5"/>
<protein>
    <submittedName>
        <fullName evidence="2">Uncharacterized protein</fullName>
    </submittedName>
</protein>
<keyword evidence="1" id="KW-1133">Transmembrane helix</keyword>
<dbReference type="Proteomes" id="UP000828251">
    <property type="component" value="Unassembled WGS sequence"/>
</dbReference>